<sequence length="312" mass="33208">MRKFFSFFAVALLLFPNTAFAKIWFVPGDFATIADAVTSTDVVNGDEIVLRSGNHAGVLLSKSLKFRGAGQAVINAGPTHGSGLSQGFRLLAGSDGSEFQNLTFTTDLAIMNGEAVDEVKVAFNKFLNPVQAVSSWRGNGWLIEHNDIVDLRTRCGGGIGILIGDYAATAGGVRNNTVRYNRVSGMLHVPAGDCGGYNGSGIVLYADFRFGSLGAVSIEDNTVTHNKVSVVVDNQGSVDPLDMVAFEMTDTRDLSGTLIICQNPVGFNDWRGTPNQIALTPDELATCNDISRNLGSNRGHGLHPSVFNPVLP</sequence>
<evidence type="ECO:0000313" key="3">
    <source>
        <dbReference type="Proteomes" id="UP000176547"/>
    </source>
</evidence>
<dbReference type="EMBL" id="MFEG01000063">
    <property type="protein sequence ID" value="OGE74523.1"/>
    <property type="molecule type" value="Genomic_DNA"/>
</dbReference>
<gene>
    <name evidence="2" type="ORF">A3K06_00055</name>
</gene>
<keyword evidence="1" id="KW-0732">Signal</keyword>
<accession>A0A1F5NAC5</accession>
<dbReference type="SUPFAM" id="SSF51126">
    <property type="entry name" value="Pectin lyase-like"/>
    <property type="match status" value="1"/>
</dbReference>
<comment type="caution">
    <text evidence="2">The sequence shown here is derived from an EMBL/GenBank/DDBJ whole genome shotgun (WGS) entry which is preliminary data.</text>
</comment>
<dbReference type="AlphaFoldDB" id="A0A1F5NAC5"/>
<dbReference type="InterPro" id="IPR011050">
    <property type="entry name" value="Pectin_lyase_fold/virulence"/>
</dbReference>
<protein>
    <recommendedName>
        <fullName evidence="4">Right handed beta helix domain-containing protein</fullName>
    </recommendedName>
</protein>
<dbReference type="Proteomes" id="UP000176547">
    <property type="component" value="Unassembled WGS sequence"/>
</dbReference>
<name>A0A1F5NAC5_9BACT</name>
<feature type="chain" id="PRO_5009520125" description="Right handed beta helix domain-containing protein" evidence="1">
    <location>
        <begin position="22"/>
        <end position="312"/>
    </location>
</feature>
<proteinExistence type="predicted"/>
<evidence type="ECO:0000256" key="1">
    <source>
        <dbReference type="SAM" id="SignalP"/>
    </source>
</evidence>
<evidence type="ECO:0000313" key="2">
    <source>
        <dbReference type="EMBL" id="OGE74523.1"/>
    </source>
</evidence>
<reference evidence="2 3" key="1">
    <citation type="journal article" date="2016" name="Nat. Commun.">
        <title>Thousands of microbial genomes shed light on interconnected biogeochemical processes in an aquifer system.</title>
        <authorList>
            <person name="Anantharaman K."/>
            <person name="Brown C.T."/>
            <person name="Hug L.A."/>
            <person name="Sharon I."/>
            <person name="Castelle C.J."/>
            <person name="Probst A.J."/>
            <person name="Thomas B.C."/>
            <person name="Singh A."/>
            <person name="Wilkins M.J."/>
            <person name="Karaoz U."/>
            <person name="Brodie E.L."/>
            <person name="Williams K.H."/>
            <person name="Hubbard S.S."/>
            <person name="Banfield J.F."/>
        </authorList>
    </citation>
    <scope>NUCLEOTIDE SEQUENCE [LARGE SCALE GENOMIC DNA]</scope>
</reference>
<evidence type="ECO:0008006" key="4">
    <source>
        <dbReference type="Google" id="ProtNLM"/>
    </source>
</evidence>
<feature type="signal peptide" evidence="1">
    <location>
        <begin position="1"/>
        <end position="21"/>
    </location>
</feature>
<organism evidence="2 3">
    <name type="scientific">Candidatus Doudnabacteria bacterium RIFCSPHIGHO2_01_52_17</name>
    <dbReference type="NCBI Taxonomy" id="1817820"/>
    <lineage>
        <taxon>Bacteria</taxon>
        <taxon>Candidatus Doudnaibacteriota</taxon>
    </lineage>
</organism>